<dbReference type="AlphaFoldDB" id="A0A1B7MV98"/>
<dbReference type="OrthoDB" id="3044497at2759"/>
<dbReference type="Proteomes" id="UP000092154">
    <property type="component" value="Unassembled WGS sequence"/>
</dbReference>
<feature type="non-terminal residue" evidence="1">
    <location>
        <position position="128"/>
    </location>
</feature>
<evidence type="ECO:0000313" key="2">
    <source>
        <dbReference type="Proteomes" id="UP000092154"/>
    </source>
</evidence>
<dbReference type="InParanoid" id="A0A1B7MV98"/>
<dbReference type="EMBL" id="KV448413">
    <property type="protein sequence ID" value="OAX36477.1"/>
    <property type="molecule type" value="Genomic_DNA"/>
</dbReference>
<proteinExistence type="predicted"/>
<reference evidence="1 2" key="1">
    <citation type="submission" date="2016-06" db="EMBL/GenBank/DDBJ databases">
        <title>Comparative genomics of the ectomycorrhizal sister species Rhizopogon vinicolor and Rhizopogon vesiculosus (Basidiomycota: Boletales) reveals a divergence of the mating type B locus.</title>
        <authorList>
            <consortium name="DOE Joint Genome Institute"/>
            <person name="Mujic A.B."/>
            <person name="Kuo A."/>
            <person name="Tritt A."/>
            <person name="Lipzen A."/>
            <person name="Chen C."/>
            <person name="Johnson J."/>
            <person name="Sharma A."/>
            <person name="Barry K."/>
            <person name="Grigoriev I.V."/>
            <person name="Spatafora J.W."/>
        </authorList>
    </citation>
    <scope>NUCLEOTIDE SEQUENCE [LARGE SCALE GENOMIC DNA]</scope>
    <source>
        <strain evidence="1 2">AM-OR11-026</strain>
    </source>
</reference>
<keyword evidence="2" id="KW-1185">Reference proteome</keyword>
<evidence type="ECO:0000313" key="1">
    <source>
        <dbReference type="EMBL" id="OAX36477.1"/>
    </source>
</evidence>
<dbReference type="STRING" id="1314800.A0A1B7MV98"/>
<organism evidence="1 2">
    <name type="scientific">Rhizopogon vinicolor AM-OR11-026</name>
    <dbReference type="NCBI Taxonomy" id="1314800"/>
    <lineage>
        <taxon>Eukaryota</taxon>
        <taxon>Fungi</taxon>
        <taxon>Dikarya</taxon>
        <taxon>Basidiomycota</taxon>
        <taxon>Agaricomycotina</taxon>
        <taxon>Agaricomycetes</taxon>
        <taxon>Agaricomycetidae</taxon>
        <taxon>Boletales</taxon>
        <taxon>Suillineae</taxon>
        <taxon>Rhizopogonaceae</taxon>
        <taxon>Rhizopogon</taxon>
    </lineage>
</organism>
<gene>
    <name evidence="1" type="ORF">K503DRAFT_661260</name>
</gene>
<accession>A0A1B7MV98</accession>
<sequence length="128" mass="14729">VRQIPDNVVHFTEQILTNRQTQLRFDGFLSDWFPVTNGIGQGDPLSMILYIIYSSGLVDVARPRRGRESLKELTLAFVDDTAFVAIAKDFNTTHQMLADMLERPGGRLRMWSRDHNSRFETNKFALIN</sequence>
<feature type="non-terminal residue" evidence="1">
    <location>
        <position position="1"/>
    </location>
</feature>
<name>A0A1B7MV98_9AGAM</name>
<protein>
    <submittedName>
        <fullName evidence="1">Uncharacterized protein</fullName>
    </submittedName>
</protein>